<evidence type="ECO:0000256" key="1">
    <source>
        <dbReference type="SAM" id="MobiDB-lite"/>
    </source>
</evidence>
<dbReference type="Proteomes" id="UP001492380">
    <property type="component" value="Unassembled WGS sequence"/>
</dbReference>
<feature type="domain" description="DUF7924" evidence="2">
    <location>
        <begin position="169"/>
        <end position="402"/>
    </location>
</feature>
<comment type="caution">
    <text evidence="3">The sequence shown here is derived from an EMBL/GenBank/DDBJ whole genome shotgun (WGS) entry which is preliminary data.</text>
</comment>
<organism evidence="3 4">
    <name type="scientific">Phyllosticta capitalensis</name>
    <dbReference type="NCBI Taxonomy" id="121624"/>
    <lineage>
        <taxon>Eukaryota</taxon>
        <taxon>Fungi</taxon>
        <taxon>Dikarya</taxon>
        <taxon>Ascomycota</taxon>
        <taxon>Pezizomycotina</taxon>
        <taxon>Dothideomycetes</taxon>
        <taxon>Dothideomycetes incertae sedis</taxon>
        <taxon>Botryosphaeriales</taxon>
        <taxon>Phyllostictaceae</taxon>
        <taxon>Phyllosticta</taxon>
    </lineage>
</organism>
<dbReference type="EMBL" id="JBBWRZ010000014">
    <property type="protein sequence ID" value="KAK8223221.1"/>
    <property type="molecule type" value="Genomic_DNA"/>
</dbReference>
<gene>
    <name evidence="3" type="ORF">HDK90DRAFT_499788</name>
</gene>
<dbReference type="InterPro" id="IPR057684">
    <property type="entry name" value="DUF7924"/>
</dbReference>
<reference evidence="3 4" key="1">
    <citation type="submission" date="2024-04" db="EMBL/GenBank/DDBJ databases">
        <title>Phyllosticta paracitricarpa is synonymous to the EU quarantine fungus P. citricarpa based on phylogenomic analyses.</title>
        <authorList>
            <consortium name="Lawrence Berkeley National Laboratory"/>
            <person name="Van Ingen-Buijs V.A."/>
            <person name="Van Westerhoven A.C."/>
            <person name="Haridas S."/>
            <person name="Skiadas P."/>
            <person name="Martin F."/>
            <person name="Groenewald J.Z."/>
            <person name="Crous P.W."/>
            <person name="Seidl M.F."/>
        </authorList>
    </citation>
    <scope>NUCLEOTIDE SEQUENCE [LARGE SCALE GENOMIC DNA]</scope>
    <source>
        <strain evidence="3 4">CBS 123374</strain>
    </source>
</reference>
<protein>
    <recommendedName>
        <fullName evidence="2">DUF7924 domain-containing protein</fullName>
    </recommendedName>
</protein>
<dbReference type="PANTHER" id="PTHR42470">
    <property type="entry name" value="VAST DOMAIN-CONTAINING PROTEIN"/>
    <property type="match status" value="1"/>
</dbReference>
<name>A0ABR1Y9J4_9PEZI</name>
<dbReference type="Pfam" id="PF25545">
    <property type="entry name" value="DUF7924"/>
    <property type="match status" value="1"/>
</dbReference>
<proteinExistence type="predicted"/>
<evidence type="ECO:0000313" key="3">
    <source>
        <dbReference type="EMBL" id="KAK8223221.1"/>
    </source>
</evidence>
<evidence type="ECO:0000259" key="2">
    <source>
        <dbReference type="Pfam" id="PF25545"/>
    </source>
</evidence>
<dbReference type="PANTHER" id="PTHR42470:SF2">
    <property type="match status" value="1"/>
</dbReference>
<accession>A0ABR1Y9J4</accession>
<evidence type="ECO:0000313" key="4">
    <source>
        <dbReference type="Proteomes" id="UP001492380"/>
    </source>
</evidence>
<keyword evidence="4" id="KW-1185">Reference proteome</keyword>
<sequence length="423" mass="47143">MPSGQPTTPNIKVEEEESVLELEKVSSVLAQMHGPVSSTQQSTSNIKVEEEESALKPELRAGSTDPLASSWDGKPDSVVPVLPGSRVRRGEPQYPIPVYITTEALRYHQRPGEDSGILSVTPAENVVRWSIYTQESTPGITFASLLICRNLLDSEESTPTGTLFDNEFFGELCFELRHKSKARLVNDVGRLLVPSAAELRIRGEPSLSILAETVRQTWCRCIPLFPPSPDPEISVGFDKEAFTKGRMAKMRPHLGCGSKTSLFTATADVYFPFLVVEATPSLSPEGRNFCAMELRNTPHAATAMRGVVELFRYVDRAYEIDRNILTWSITYDTDTVTINGHYAVIDGKEIRYYQHNVARYFWSCNLSMPQSCDHDQWLSHRFVKSLYKTWALSHFERICSAIDDLPPGDAFSASSSLPGSESP</sequence>
<feature type="region of interest" description="Disordered" evidence="1">
    <location>
        <begin position="31"/>
        <end position="75"/>
    </location>
</feature>
<feature type="compositionally biased region" description="Polar residues" evidence="1">
    <location>
        <begin position="36"/>
        <end position="46"/>
    </location>
</feature>